<dbReference type="Gene3D" id="1.10.10.10">
    <property type="entry name" value="Winged helix-like DNA-binding domain superfamily/Winged helix DNA-binding domain"/>
    <property type="match status" value="1"/>
</dbReference>
<evidence type="ECO:0000256" key="4">
    <source>
        <dbReference type="PIRSR" id="PIRSR005739-1"/>
    </source>
</evidence>
<evidence type="ECO:0000256" key="3">
    <source>
        <dbReference type="ARBA" id="ARBA00022691"/>
    </source>
</evidence>
<keyword evidence="7" id="KW-1185">Reference proteome</keyword>
<sequence length="389" mass="41214">MTTGGSEKGRQSLRLRWLNARNRMLASPAFQRFAMRNIFFRRTARYHANSMFAVITGFVQTKALTAAVDAGLIRRLAQGPATTADLAAVSGLELKALQRLLGAAKAIDLVELAEDDLWVLGQRGAALSTNQGALAMIEHHKIFYDDLADPIAMLKGGRGQGKLAAFWTYAPAAGQGQPATADDASWQGGGDGAVAPYSALMAASQPMVAEQVLDAYDFRRHQCLMDVGGGHGAFLAEVAGRHPGLAMKLFDLPAVVEGAKARLATRGLSHVALHGGSFRDDPLPQGADVISLVRICHDHDDAVVRALLKKAHAALPPGGRLLIAEPMAGTPGAEVMGDAYFGLYLWAMGSGRPRTAADYLALLAQAGFATAREVSTALPMVTRLVVAER</sequence>
<feature type="active site" description="Proton acceptor" evidence="4">
    <location>
        <position position="297"/>
    </location>
</feature>
<dbReference type="SUPFAM" id="SSF46785">
    <property type="entry name" value="Winged helix' DNA-binding domain"/>
    <property type="match status" value="1"/>
</dbReference>
<keyword evidence="2" id="KW-0808">Transferase</keyword>
<dbReference type="EMBL" id="NOXT01000077">
    <property type="protein sequence ID" value="OYQ33063.1"/>
    <property type="molecule type" value="Genomic_DNA"/>
</dbReference>
<dbReference type="GO" id="GO:0046983">
    <property type="term" value="F:protein dimerization activity"/>
    <property type="evidence" value="ECO:0007669"/>
    <property type="project" value="InterPro"/>
</dbReference>
<dbReference type="CDD" id="cd02440">
    <property type="entry name" value="AdoMet_MTases"/>
    <property type="match status" value="1"/>
</dbReference>
<dbReference type="PROSITE" id="PS51683">
    <property type="entry name" value="SAM_OMT_II"/>
    <property type="match status" value="1"/>
</dbReference>
<evidence type="ECO:0000256" key="1">
    <source>
        <dbReference type="ARBA" id="ARBA00022603"/>
    </source>
</evidence>
<evidence type="ECO:0000256" key="2">
    <source>
        <dbReference type="ARBA" id="ARBA00022679"/>
    </source>
</evidence>
<dbReference type="InterPro" id="IPR036390">
    <property type="entry name" value="WH_DNA-bd_sf"/>
</dbReference>
<evidence type="ECO:0000313" key="6">
    <source>
        <dbReference type="EMBL" id="OYQ33063.1"/>
    </source>
</evidence>
<dbReference type="Gene3D" id="1.10.287.1350">
    <property type="match status" value="1"/>
</dbReference>
<keyword evidence="1" id="KW-0489">Methyltransferase</keyword>
<dbReference type="SUPFAM" id="SSF53335">
    <property type="entry name" value="S-adenosyl-L-methionine-dependent methyltransferases"/>
    <property type="match status" value="1"/>
</dbReference>
<feature type="domain" description="O-methyltransferase C-terminal" evidence="5">
    <location>
        <begin position="195"/>
        <end position="369"/>
    </location>
</feature>
<dbReference type="Proteomes" id="UP000216991">
    <property type="component" value="Unassembled WGS sequence"/>
</dbReference>
<dbReference type="Gene3D" id="3.40.50.150">
    <property type="entry name" value="Vaccinia Virus protein VP39"/>
    <property type="match status" value="1"/>
</dbReference>
<dbReference type="RefSeq" id="WP_094472729.1">
    <property type="nucleotide sequence ID" value="NZ_NOXT01000077.1"/>
</dbReference>
<evidence type="ECO:0000259" key="5">
    <source>
        <dbReference type="Pfam" id="PF00891"/>
    </source>
</evidence>
<dbReference type="PANTHER" id="PTHR43712">
    <property type="entry name" value="PUTATIVE (AFU_ORTHOLOGUE AFUA_4G14580)-RELATED"/>
    <property type="match status" value="1"/>
</dbReference>
<reference evidence="6 7" key="1">
    <citation type="submission" date="2017-07" db="EMBL/GenBank/DDBJ databases">
        <title>Sandarakinorhabdus cyanobacteriorum sp. nov., a novel bacterium isolated from cyanobacterial aggregates in a eutrophic lake.</title>
        <authorList>
            <person name="Cai H."/>
        </authorList>
    </citation>
    <scope>NUCLEOTIDE SEQUENCE [LARGE SCALE GENOMIC DNA]</scope>
    <source>
        <strain evidence="6 7">TH057</strain>
    </source>
</reference>
<proteinExistence type="predicted"/>
<dbReference type="Pfam" id="PF00891">
    <property type="entry name" value="Methyltransf_2"/>
    <property type="match status" value="1"/>
</dbReference>
<protein>
    <recommendedName>
        <fullName evidence="5">O-methyltransferase C-terminal domain-containing protein</fullName>
    </recommendedName>
</protein>
<evidence type="ECO:0000313" key="7">
    <source>
        <dbReference type="Proteomes" id="UP000216991"/>
    </source>
</evidence>
<dbReference type="InterPro" id="IPR036388">
    <property type="entry name" value="WH-like_DNA-bd_sf"/>
</dbReference>
<gene>
    <name evidence="6" type="ORF">CHU93_03145</name>
</gene>
<dbReference type="InterPro" id="IPR016461">
    <property type="entry name" value="COMT-like"/>
</dbReference>
<dbReference type="GO" id="GO:0032259">
    <property type="term" value="P:methylation"/>
    <property type="evidence" value="ECO:0007669"/>
    <property type="project" value="UniProtKB-KW"/>
</dbReference>
<name>A0A255YV26_9SPHN</name>
<dbReference type="OrthoDB" id="7418600at2"/>
<dbReference type="GO" id="GO:0008171">
    <property type="term" value="F:O-methyltransferase activity"/>
    <property type="evidence" value="ECO:0007669"/>
    <property type="project" value="InterPro"/>
</dbReference>
<accession>A0A255YV26</accession>
<keyword evidence="3" id="KW-0949">S-adenosyl-L-methionine</keyword>
<dbReference type="InterPro" id="IPR029063">
    <property type="entry name" value="SAM-dependent_MTases_sf"/>
</dbReference>
<dbReference type="AlphaFoldDB" id="A0A255YV26"/>
<organism evidence="6 7">
    <name type="scientific">Sandarakinorhabdus cyanobacteriorum</name>
    <dbReference type="NCBI Taxonomy" id="1981098"/>
    <lineage>
        <taxon>Bacteria</taxon>
        <taxon>Pseudomonadati</taxon>
        <taxon>Pseudomonadota</taxon>
        <taxon>Alphaproteobacteria</taxon>
        <taxon>Sphingomonadales</taxon>
        <taxon>Sphingosinicellaceae</taxon>
        <taxon>Sandarakinorhabdus</taxon>
    </lineage>
</organism>
<dbReference type="PANTHER" id="PTHR43712:SF2">
    <property type="entry name" value="O-METHYLTRANSFERASE CICE"/>
    <property type="match status" value="1"/>
</dbReference>
<dbReference type="InterPro" id="IPR001077">
    <property type="entry name" value="COMT_C"/>
</dbReference>
<comment type="caution">
    <text evidence="6">The sequence shown here is derived from an EMBL/GenBank/DDBJ whole genome shotgun (WGS) entry which is preliminary data.</text>
</comment>